<gene>
    <name evidence="4" type="ORF">B0T16DRAFT_304673</name>
</gene>
<proteinExistence type="predicted"/>
<reference evidence="4" key="1">
    <citation type="submission" date="2023-06" db="EMBL/GenBank/DDBJ databases">
        <title>Genome-scale phylogeny and comparative genomics of the fungal order Sordariales.</title>
        <authorList>
            <consortium name="Lawrence Berkeley National Laboratory"/>
            <person name="Hensen N."/>
            <person name="Bonometti L."/>
            <person name="Westerberg I."/>
            <person name="Brannstrom I.O."/>
            <person name="Guillou S."/>
            <person name="Cros-Aarteil S."/>
            <person name="Calhoun S."/>
            <person name="Haridas S."/>
            <person name="Kuo A."/>
            <person name="Mondo S."/>
            <person name="Pangilinan J."/>
            <person name="Riley R."/>
            <person name="Labutti K."/>
            <person name="Andreopoulos B."/>
            <person name="Lipzen A."/>
            <person name="Chen C."/>
            <person name="Yanf M."/>
            <person name="Daum C."/>
            <person name="Ng V."/>
            <person name="Clum A."/>
            <person name="Steindorff A."/>
            <person name="Ohm R."/>
            <person name="Martin F."/>
            <person name="Silar P."/>
            <person name="Natvig D."/>
            <person name="Lalanne C."/>
            <person name="Gautier V."/>
            <person name="Ament-Velasquez S.L."/>
            <person name="Kruys A."/>
            <person name="Hutchinson M.I."/>
            <person name="Powell A.J."/>
            <person name="Barry K."/>
            <person name="Miller A.N."/>
            <person name="Grigoriev I.V."/>
            <person name="Debuchy R."/>
            <person name="Gladieux P."/>
            <person name="Thoren M.H."/>
            <person name="Johannesson H."/>
        </authorList>
    </citation>
    <scope>NUCLEOTIDE SEQUENCE</scope>
    <source>
        <strain evidence="4">SMH2532-1</strain>
    </source>
</reference>
<feature type="non-terminal residue" evidence="4">
    <location>
        <position position="1"/>
    </location>
</feature>
<dbReference type="CDD" id="cd00067">
    <property type="entry name" value="GAL4"/>
    <property type="match status" value="1"/>
</dbReference>
<feature type="compositionally biased region" description="Low complexity" evidence="2">
    <location>
        <begin position="75"/>
        <end position="85"/>
    </location>
</feature>
<dbReference type="InterPro" id="IPR001138">
    <property type="entry name" value="Zn2Cys6_DnaBD"/>
</dbReference>
<dbReference type="PROSITE" id="PS00463">
    <property type="entry name" value="ZN2_CY6_FUNGAL_1"/>
    <property type="match status" value="1"/>
</dbReference>
<evidence type="ECO:0000256" key="2">
    <source>
        <dbReference type="SAM" id="MobiDB-lite"/>
    </source>
</evidence>
<protein>
    <recommendedName>
        <fullName evidence="3">Zn(2)-C6 fungal-type domain-containing protein</fullName>
    </recommendedName>
</protein>
<accession>A0AA40CRT0</accession>
<dbReference type="Gene3D" id="4.10.240.10">
    <property type="entry name" value="Zn(2)-C6 fungal-type DNA-binding domain"/>
    <property type="match status" value="1"/>
</dbReference>
<dbReference type="SUPFAM" id="SSF57701">
    <property type="entry name" value="Zn2/Cys6 DNA-binding domain"/>
    <property type="match status" value="1"/>
</dbReference>
<dbReference type="AlphaFoldDB" id="A0AA40CRT0"/>
<sequence length="386" mass="42850">ACVQCTRSKRKCDKTAPQCKRCVERGDSCDYQPLAHIHRNAAALEDNSKARAESDSNEESPVNLPSEATAEAQPSISTSTNTSTIDPLASTLPPLNFNHLSLSFLHPDSWRRSYGLDPLDEGPQSRISEEDLPLYISHLKRWMQTWLSEGHCPMMHRHLYRGHMPECIQDAFTALAAYNGATTHTKCSVLRIIRDRADRLISSQPAPINLDLTSDPNPDANGPESSAFSAPCVILDTPTHLARTQALFVYQLIRLFDADIRSRAQAEEQMGTLHTWATQMLESARLDCVTAEYLMNASDSPNIPGGGTNPNNFTLVLNTAAMTDPSLTWQAWILAESVRRVFLMAEYMQSVYLTIKRGWSVCSGGVAFTPKAGLWDAQEAWAWANK</sequence>
<evidence type="ECO:0000259" key="3">
    <source>
        <dbReference type="PROSITE" id="PS50048"/>
    </source>
</evidence>
<feature type="domain" description="Zn(2)-C6 fungal-type" evidence="3">
    <location>
        <begin position="1"/>
        <end position="31"/>
    </location>
</feature>
<dbReference type="Pfam" id="PF00172">
    <property type="entry name" value="Zn_clus"/>
    <property type="match status" value="1"/>
</dbReference>
<evidence type="ECO:0000313" key="5">
    <source>
        <dbReference type="Proteomes" id="UP001174936"/>
    </source>
</evidence>
<keyword evidence="1" id="KW-0539">Nucleus</keyword>
<name>A0AA40CRT0_9PEZI</name>
<feature type="region of interest" description="Disordered" evidence="2">
    <location>
        <begin position="46"/>
        <end position="87"/>
    </location>
</feature>
<evidence type="ECO:0000313" key="4">
    <source>
        <dbReference type="EMBL" id="KAK0647093.1"/>
    </source>
</evidence>
<organism evidence="4 5">
    <name type="scientific">Cercophora newfieldiana</name>
    <dbReference type="NCBI Taxonomy" id="92897"/>
    <lineage>
        <taxon>Eukaryota</taxon>
        <taxon>Fungi</taxon>
        <taxon>Dikarya</taxon>
        <taxon>Ascomycota</taxon>
        <taxon>Pezizomycotina</taxon>
        <taxon>Sordariomycetes</taxon>
        <taxon>Sordariomycetidae</taxon>
        <taxon>Sordariales</taxon>
        <taxon>Lasiosphaeriaceae</taxon>
        <taxon>Cercophora</taxon>
    </lineage>
</organism>
<dbReference type="PROSITE" id="PS50048">
    <property type="entry name" value="ZN2_CY6_FUNGAL_2"/>
    <property type="match status" value="1"/>
</dbReference>
<dbReference type="Proteomes" id="UP001174936">
    <property type="component" value="Unassembled WGS sequence"/>
</dbReference>
<evidence type="ECO:0000256" key="1">
    <source>
        <dbReference type="ARBA" id="ARBA00023242"/>
    </source>
</evidence>
<keyword evidence="5" id="KW-1185">Reference proteome</keyword>
<feature type="compositionally biased region" description="Polar residues" evidence="2">
    <location>
        <begin position="206"/>
        <end position="216"/>
    </location>
</feature>
<comment type="caution">
    <text evidence="4">The sequence shown here is derived from an EMBL/GenBank/DDBJ whole genome shotgun (WGS) entry which is preliminary data.</text>
</comment>
<dbReference type="EMBL" id="JAULSV010000004">
    <property type="protein sequence ID" value="KAK0647093.1"/>
    <property type="molecule type" value="Genomic_DNA"/>
</dbReference>
<dbReference type="GO" id="GO:0008270">
    <property type="term" value="F:zinc ion binding"/>
    <property type="evidence" value="ECO:0007669"/>
    <property type="project" value="InterPro"/>
</dbReference>
<feature type="non-terminal residue" evidence="4">
    <location>
        <position position="386"/>
    </location>
</feature>
<dbReference type="GO" id="GO:0000981">
    <property type="term" value="F:DNA-binding transcription factor activity, RNA polymerase II-specific"/>
    <property type="evidence" value="ECO:0007669"/>
    <property type="project" value="InterPro"/>
</dbReference>
<dbReference type="InterPro" id="IPR036864">
    <property type="entry name" value="Zn2-C6_fun-type_DNA-bd_sf"/>
</dbReference>
<feature type="region of interest" description="Disordered" evidence="2">
    <location>
        <begin position="206"/>
        <end position="225"/>
    </location>
</feature>